<gene>
    <name evidence="2" type="ORF">SPHA_62762</name>
</gene>
<feature type="transmembrane region" description="Helical" evidence="1">
    <location>
        <begin position="21"/>
        <end position="47"/>
    </location>
</feature>
<name>A0A812E1J1_ACAPH</name>
<evidence type="ECO:0000313" key="3">
    <source>
        <dbReference type="Proteomes" id="UP000597762"/>
    </source>
</evidence>
<reference evidence="2" key="1">
    <citation type="submission" date="2021-01" db="EMBL/GenBank/DDBJ databases">
        <authorList>
            <person name="Li R."/>
            <person name="Bekaert M."/>
        </authorList>
    </citation>
    <scope>NUCLEOTIDE SEQUENCE</scope>
    <source>
        <strain evidence="2">Farmed</strain>
    </source>
</reference>
<dbReference type="EMBL" id="CAHIKZ030004489">
    <property type="protein sequence ID" value="CAE1311238.1"/>
    <property type="molecule type" value="Genomic_DNA"/>
</dbReference>
<protein>
    <submittedName>
        <fullName evidence="2">ATXN1_1L</fullName>
    </submittedName>
</protein>
<feature type="transmembrane region" description="Helical" evidence="1">
    <location>
        <begin position="234"/>
        <end position="251"/>
    </location>
</feature>
<keyword evidence="3" id="KW-1185">Reference proteome</keyword>
<accession>A0A812E1J1</accession>
<feature type="transmembrane region" description="Helical" evidence="1">
    <location>
        <begin position="208"/>
        <end position="227"/>
    </location>
</feature>
<dbReference type="AlphaFoldDB" id="A0A812E1J1"/>
<organism evidence="2 3">
    <name type="scientific">Acanthosepion pharaonis</name>
    <name type="common">Pharaoh cuttlefish</name>
    <name type="synonym">Sepia pharaonis</name>
    <dbReference type="NCBI Taxonomy" id="158019"/>
    <lineage>
        <taxon>Eukaryota</taxon>
        <taxon>Metazoa</taxon>
        <taxon>Spiralia</taxon>
        <taxon>Lophotrochozoa</taxon>
        <taxon>Mollusca</taxon>
        <taxon>Cephalopoda</taxon>
        <taxon>Coleoidea</taxon>
        <taxon>Decapodiformes</taxon>
        <taxon>Sepiida</taxon>
        <taxon>Sepiina</taxon>
        <taxon>Sepiidae</taxon>
        <taxon>Acanthosepion</taxon>
    </lineage>
</organism>
<evidence type="ECO:0000256" key="1">
    <source>
        <dbReference type="SAM" id="Phobius"/>
    </source>
</evidence>
<dbReference type="Proteomes" id="UP000597762">
    <property type="component" value="Unassembled WGS sequence"/>
</dbReference>
<proteinExistence type="predicted"/>
<feature type="transmembrane region" description="Helical" evidence="1">
    <location>
        <begin position="144"/>
        <end position="161"/>
    </location>
</feature>
<comment type="caution">
    <text evidence="2">The sequence shown here is derived from an EMBL/GenBank/DDBJ whole genome shotgun (WGS) entry which is preliminary data.</text>
</comment>
<feature type="transmembrane region" description="Helical" evidence="1">
    <location>
        <begin position="67"/>
        <end position="88"/>
    </location>
</feature>
<sequence>MHTFSLTIWEIQTKTAVIHTLITVQSLLPFLTPLHFFFLLHPFIFSFTIYPPPLSFLQLSFPSQSSLIPPITTIIITSLPLLVSLNLYQPPTIHFGRLHYLSLHLCNTSVFFLNHYPPSFLPFHFLYPMLLFTTLFLHSFPFNSIFFSLAFPLSLFVNPSFPFTKPPTPPSAPPFQSPLLFNPCYFNHHFFSLQLPIPSFHLYFQPNLILSCDLTCTWLTFACFSLFSNIKTCLIFFCFTANLSVIFFSLYPPCKQAN</sequence>
<evidence type="ECO:0000313" key="2">
    <source>
        <dbReference type="EMBL" id="CAE1311238.1"/>
    </source>
</evidence>
<keyword evidence="1" id="KW-0812">Transmembrane</keyword>
<keyword evidence="1" id="KW-0472">Membrane</keyword>
<keyword evidence="1" id="KW-1133">Transmembrane helix</keyword>